<dbReference type="RefSeq" id="WP_323576922.1">
    <property type="nucleotide sequence ID" value="NZ_JAYGJQ010000002.1"/>
</dbReference>
<evidence type="ECO:0000256" key="1">
    <source>
        <dbReference type="PROSITE-ProRule" id="PRU00169"/>
    </source>
</evidence>
<dbReference type="SUPFAM" id="SSF52172">
    <property type="entry name" value="CheY-like"/>
    <property type="match status" value="1"/>
</dbReference>
<dbReference type="Gene3D" id="3.40.50.2300">
    <property type="match status" value="1"/>
</dbReference>
<dbReference type="SMART" id="SM00448">
    <property type="entry name" value="REC"/>
    <property type="match status" value="1"/>
</dbReference>
<dbReference type="InterPro" id="IPR011006">
    <property type="entry name" value="CheY-like_superfamily"/>
</dbReference>
<dbReference type="EMBL" id="JAYGJQ010000002">
    <property type="protein sequence ID" value="MEA9357028.1"/>
    <property type="molecule type" value="Genomic_DNA"/>
</dbReference>
<organism evidence="3 4">
    <name type="scientific">Bacteriovorax antarcticus</name>
    <dbReference type="NCBI Taxonomy" id="3088717"/>
    <lineage>
        <taxon>Bacteria</taxon>
        <taxon>Pseudomonadati</taxon>
        <taxon>Bdellovibrionota</taxon>
        <taxon>Bacteriovoracia</taxon>
        <taxon>Bacteriovoracales</taxon>
        <taxon>Bacteriovoracaceae</taxon>
        <taxon>Bacteriovorax</taxon>
    </lineage>
</organism>
<dbReference type="Proteomes" id="UP001302274">
    <property type="component" value="Unassembled WGS sequence"/>
</dbReference>
<proteinExistence type="predicted"/>
<evidence type="ECO:0000313" key="4">
    <source>
        <dbReference type="Proteomes" id="UP001302274"/>
    </source>
</evidence>
<evidence type="ECO:0000259" key="2">
    <source>
        <dbReference type="PROSITE" id="PS50110"/>
    </source>
</evidence>
<name>A0ABU5VVE3_9BACT</name>
<dbReference type="InterPro" id="IPR001789">
    <property type="entry name" value="Sig_transdc_resp-reg_receiver"/>
</dbReference>
<comment type="caution">
    <text evidence="3">The sequence shown here is derived from an EMBL/GenBank/DDBJ whole genome shotgun (WGS) entry which is preliminary data.</text>
</comment>
<gene>
    <name evidence="3" type="ORF">SHI21_12460</name>
</gene>
<sequence length="136" mass="15448">MGTIKTDAFRIIIATEAVTFRNNLASKLRVDNFEVEFVTGGFHMLHLLEHMKEQLNMIIINEDMHDMSAQEMIGLVRLAKSKSELPILFISKNSDEADIREMVLSGANEYVVQTANFNPILDRAHKYLQILKVNAA</sequence>
<accession>A0ABU5VVE3</accession>
<protein>
    <submittedName>
        <fullName evidence="3">Response regulator</fullName>
    </submittedName>
</protein>
<keyword evidence="4" id="KW-1185">Reference proteome</keyword>
<reference evidence="3 4" key="1">
    <citation type="submission" date="2023-11" db="EMBL/GenBank/DDBJ databases">
        <title>A Novel Polar Bacteriovorax (B. antarcticus) Isolated from the Biocrust in Antarctica.</title>
        <authorList>
            <person name="Mun W."/>
            <person name="Choi S.Y."/>
            <person name="Mitchell R.J."/>
        </authorList>
    </citation>
    <scope>NUCLEOTIDE SEQUENCE [LARGE SCALE GENOMIC DNA]</scope>
    <source>
        <strain evidence="3 4">PP10</strain>
    </source>
</reference>
<dbReference type="PROSITE" id="PS50110">
    <property type="entry name" value="RESPONSE_REGULATORY"/>
    <property type="match status" value="1"/>
</dbReference>
<dbReference type="Pfam" id="PF00072">
    <property type="entry name" value="Response_reg"/>
    <property type="match status" value="1"/>
</dbReference>
<comment type="caution">
    <text evidence="1">Lacks conserved residue(s) required for the propagation of feature annotation.</text>
</comment>
<feature type="domain" description="Response regulatory" evidence="2">
    <location>
        <begin position="10"/>
        <end position="128"/>
    </location>
</feature>
<evidence type="ECO:0000313" key="3">
    <source>
        <dbReference type="EMBL" id="MEA9357028.1"/>
    </source>
</evidence>